<feature type="signal peptide" evidence="2">
    <location>
        <begin position="1"/>
        <end position="26"/>
    </location>
</feature>
<organism evidence="3 4">
    <name type="scientific">Protopolystoma xenopodis</name>
    <dbReference type="NCBI Taxonomy" id="117903"/>
    <lineage>
        <taxon>Eukaryota</taxon>
        <taxon>Metazoa</taxon>
        <taxon>Spiralia</taxon>
        <taxon>Lophotrochozoa</taxon>
        <taxon>Platyhelminthes</taxon>
        <taxon>Monogenea</taxon>
        <taxon>Polyopisthocotylea</taxon>
        <taxon>Polystomatidea</taxon>
        <taxon>Polystomatidae</taxon>
        <taxon>Protopolystoma</taxon>
    </lineage>
</organism>
<feature type="compositionally biased region" description="Polar residues" evidence="1">
    <location>
        <begin position="192"/>
        <end position="201"/>
    </location>
</feature>
<dbReference type="AlphaFoldDB" id="A0A448X8L7"/>
<feature type="non-terminal residue" evidence="3">
    <location>
        <position position="258"/>
    </location>
</feature>
<comment type="caution">
    <text evidence="3">The sequence shown here is derived from an EMBL/GenBank/DDBJ whole genome shotgun (WGS) entry which is preliminary data.</text>
</comment>
<evidence type="ECO:0000256" key="1">
    <source>
        <dbReference type="SAM" id="MobiDB-lite"/>
    </source>
</evidence>
<proteinExistence type="predicted"/>
<feature type="chain" id="PRO_5019321941" evidence="2">
    <location>
        <begin position="27"/>
        <end position="258"/>
    </location>
</feature>
<accession>A0A448X8L7</accession>
<feature type="region of interest" description="Disordered" evidence="1">
    <location>
        <begin position="173"/>
        <end position="258"/>
    </location>
</feature>
<feature type="compositionally biased region" description="Basic and acidic residues" evidence="1">
    <location>
        <begin position="211"/>
        <end position="227"/>
    </location>
</feature>
<dbReference type="EMBL" id="CAAALY010115106">
    <property type="protein sequence ID" value="VEL30744.1"/>
    <property type="molecule type" value="Genomic_DNA"/>
</dbReference>
<keyword evidence="2" id="KW-0732">Signal</keyword>
<keyword evidence="4" id="KW-1185">Reference proteome</keyword>
<protein>
    <submittedName>
        <fullName evidence="3">Uncharacterized protein</fullName>
    </submittedName>
</protein>
<dbReference type="Proteomes" id="UP000784294">
    <property type="component" value="Unassembled WGS sequence"/>
</dbReference>
<feature type="region of interest" description="Disordered" evidence="1">
    <location>
        <begin position="108"/>
        <end position="127"/>
    </location>
</feature>
<evidence type="ECO:0000256" key="2">
    <source>
        <dbReference type="SAM" id="SignalP"/>
    </source>
</evidence>
<name>A0A448X8L7_9PLAT</name>
<evidence type="ECO:0000313" key="3">
    <source>
        <dbReference type="EMBL" id="VEL30744.1"/>
    </source>
</evidence>
<evidence type="ECO:0000313" key="4">
    <source>
        <dbReference type="Proteomes" id="UP000784294"/>
    </source>
</evidence>
<reference evidence="3" key="1">
    <citation type="submission" date="2018-11" db="EMBL/GenBank/DDBJ databases">
        <authorList>
            <consortium name="Pathogen Informatics"/>
        </authorList>
    </citation>
    <scope>NUCLEOTIDE SEQUENCE</scope>
</reference>
<gene>
    <name evidence="3" type="ORF">PXEA_LOCUS24184</name>
</gene>
<sequence>MLPSSFRPVPCHFAFLPLLFNHCLLSSYTAFTHLIDVSNPFDTPTHTQTCLPDDQPLVGFNDPFDQFASSSSSICPPSTSLSLGPAFPTVPAASMFLTATEPRGRLEKLQQHKKPPVPSPSSRGPVEQQVSVDLISFDAGDQISSDLSGGQDEKRHLHEIEAIARLDYLSVSPPSVQCSSPPTPHFAPAEPQQPTTSSSPNHGLIVAGMEPMRHQKERTKERPEAKNKRTSRRKREDEVVLATDATPGDSDYPVNLYR</sequence>